<dbReference type="RefSeq" id="WP_121934201.1">
    <property type="nucleotide sequence ID" value="NZ_RDOJ01000005.1"/>
</dbReference>
<feature type="transmembrane region" description="Helical" evidence="1">
    <location>
        <begin position="15"/>
        <end position="35"/>
    </location>
</feature>
<evidence type="ECO:0000313" key="3">
    <source>
        <dbReference type="Proteomes" id="UP000275348"/>
    </source>
</evidence>
<sequence>MSYHDEDELFNEETVPYFLLFGGLIVLVIFSAMVYDTIVKEKNLKSFKLEINNSEIYYDKDSKEYFDSINITLKDVIFNNDESKAVNENIGYRFGLIENSDTIFYKLCLSNYNKNDFYLMKESSERIYGKYTIK</sequence>
<proteinExistence type="predicted"/>
<dbReference type="Proteomes" id="UP000275348">
    <property type="component" value="Unassembled WGS sequence"/>
</dbReference>
<protein>
    <submittedName>
        <fullName evidence="2">Uncharacterized protein</fullName>
    </submittedName>
</protein>
<gene>
    <name evidence="2" type="ORF">EAH69_05625</name>
</gene>
<dbReference type="EMBL" id="RDOJ01000005">
    <property type="protein sequence ID" value="RLZ11520.1"/>
    <property type="molecule type" value="Genomic_DNA"/>
</dbReference>
<comment type="caution">
    <text evidence="2">The sequence shown here is derived from an EMBL/GenBank/DDBJ whole genome shotgun (WGS) entry which is preliminary data.</text>
</comment>
<organism evidence="2 3">
    <name type="scientific">Faecalibacter macacae</name>
    <dbReference type="NCBI Taxonomy" id="1859289"/>
    <lineage>
        <taxon>Bacteria</taxon>
        <taxon>Pseudomonadati</taxon>
        <taxon>Bacteroidota</taxon>
        <taxon>Flavobacteriia</taxon>
        <taxon>Flavobacteriales</taxon>
        <taxon>Weeksellaceae</taxon>
        <taxon>Faecalibacter</taxon>
    </lineage>
</organism>
<reference evidence="2 3" key="1">
    <citation type="submission" date="2018-10" db="EMBL/GenBank/DDBJ databases">
        <authorList>
            <person name="Chen X."/>
        </authorList>
    </citation>
    <scope>NUCLEOTIDE SEQUENCE [LARGE SCALE GENOMIC DNA]</scope>
    <source>
        <strain evidence="2 3">YIM 102668</strain>
    </source>
</reference>
<evidence type="ECO:0000313" key="2">
    <source>
        <dbReference type="EMBL" id="RLZ11520.1"/>
    </source>
</evidence>
<accession>A0A3L9MEJ9</accession>
<dbReference type="AlphaFoldDB" id="A0A3L9MEJ9"/>
<keyword evidence="3" id="KW-1185">Reference proteome</keyword>
<evidence type="ECO:0000256" key="1">
    <source>
        <dbReference type="SAM" id="Phobius"/>
    </source>
</evidence>
<keyword evidence="1" id="KW-0472">Membrane</keyword>
<name>A0A3L9MEJ9_9FLAO</name>
<keyword evidence="1" id="KW-0812">Transmembrane</keyword>
<keyword evidence="1" id="KW-1133">Transmembrane helix</keyword>